<gene>
    <name evidence="3" type="ORF">QUW60_14140</name>
</gene>
<keyword evidence="1" id="KW-0812">Transmembrane</keyword>
<feature type="transmembrane region" description="Helical" evidence="1">
    <location>
        <begin position="81"/>
        <end position="102"/>
    </location>
</feature>
<accession>A0ABT7VJ97</accession>
<keyword evidence="1" id="KW-1133">Transmembrane helix</keyword>
<feature type="transmembrane region" description="Helical" evidence="1">
    <location>
        <begin position="47"/>
        <end position="74"/>
    </location>
</feature>
<evidence type="ECO:0000313" key="4">
    <source>
        <dbReference type="Proteomes" id="UP001169458"/>
    </source>
</evidence>
<feature type="domain" description="Zinc-ribbon" evidence="2">
    <location>
        <begin position="5"/>
        <end position="27"/>
    </location>
</feature>
<proteinExistence type="predicted"/>
<dbReference type="InterPro" id="IPR026870">
    <property type="entry name" value="Zinc_ribbon_dom"/>
</dbReference>
<dbReference type="Pfam" id="PF13240">
    <property type="entry name" value="Zn_Ribbon_1"/>
    <property type="match status" value="1"/>
</dbReference>
<reference evidence="4" key="2">
    <citation type="submission" date="2023-07" db="EMBL/GenBank/DDBJ databases">
        <title>Identification and characterization of horizontal gene transfer across gut microbiota members of farm animals based on homology search.</title>
        <authorList>
            <person name="Schwarzerova J."/>
            <person name="Nykrynova M."/>
            <person name="Jureckova K."/>
            <person name="Cejkova D."/>
            <person name="Rychlik I."/>
        </authorList>
    </citation>
    <scope>NUCLEOTIDE SEQUENCE [LARGE SCALE GENOMIC DNA]</scope>
    <source>
        <strain evidence="4">109_WCHN</strain>
    </source>
</reference>
<dbReference type="EMBL" id="JAUDEN010000041">
    <property type="protein sequence ID" value="MDM8326352.1"/>
    <property type="molecule type" value="Genomic_DNA"/>
</dbReference>
<name>A0ABT7VJ97_9BACE</name>
<sequence length="108" mass="12090">MALIYCKDCGQQISDKATNCPHCGAPIADNKQQIVGNSNGFAVKLGYVFSFSSFFIFPLIFGLTGFILGVVNVIKKEDLHGWVQIALSIFSLVIEFSDAFYFDELYWF</sequence>
<evidence type="ECO:0000256" key="1">
    <source>
        <dbReference type="SAM" id="Phobius"/>
    </source>
</evidence>
<keyword evidence="1" id="KW-0472">Membrane</keyword>
<organism evidence="3 4">
    <name type="scientific">Bacteroides gallinaceum</name>
    <dbReference type="NCBI Taxonomy" id="1462571"/>
    <lineage>
        <taxon>Bacteria</taxon>
        <taxon>Pseudomonadati</taxon>
        <taxon>Bacteroidota</taxon>
        <taxon>Bacteroidia</taxon>
        <taxon>Bacteroidales</taxon>
        <taxon>Bacteroidaceae</taxon>
        <taxon>Bacteroides</taxon>
    </lineage>
</organism>
<keyword evidence="4" id="KW-1185">Reference proteome</keyword>
<comment type="caution">
    <text evidence="3">The sequence shown here is derived from an EMBL/GenBank/DDBJ whole genome shotgun (WGS) entry which is preliminary data.</text>
</comment>
<dbReference type="RefSeq" id="WP_289561260.1">
    <property type="nucleotide sequence ID" value="NZ_JAUDEN010000041.1"/>
</dbReference>
<evidence type="ECO:0000313" key="3">
    <source>
        <dbReference type="EMBL" id="MDM8326352.1"/>
    </source>
</evidence>
<evidence type="ECO:0000259" key="2">
    <source>
        <dbReference type="Pfam" id="PF13240"/>
    </source>
</evidence>
<reference evidence="3 4" key="1">
    <citation type="submission" date="2023-06" db="EMBL/GenBank/DDBJ databases">
        <authorList>
            <person name="Zeman M."/>
            <person name="Kubasova T."/>
            <person name="Jahodarova E."/>
            <person name="Nykrynova M."/>
            <person name="Rychlik I."/>
        </authorList>
    </citation>
    <scope>NUCLEOTIDE SEQUENCE [LARGE SCALE GENOMIC DNA]</scope>
    <source>
        <strain evidence="3 4">109_WCHN</strain>
    </source>
</reference>
<protein>
    <submittedName>
        <fullName evidence="3">Zinc-ribbon domain-containing protein</fullName>
    </submittedName>
</protein>
<dbReference type="Proteomes" id="UP001169458">
    <property type="component" value="Unassembled WGS sequence"/>
</dbReference>